<evidence type="ECO:0000313" key="8">
    <source>
        <dbReference type="EMBL" id="RNM43259.1"/>
    </source>
</evidence>
<reference evidence="10" key="2">
    <citation type="submission" date="2018-05" db="EMBL/GenBank/DDBJ databases">
        <title>Genome Sequencing of selected type strains of the family Eggerthellaceae.</title>
        <authorList>
            <person name="Danylec N."/>
            <person name="Stoll D.A."/>
            <person name="Doetsch A."/>
            <person name="Huch M."/>
        </authorList>
    </citation>
    <scope>NUCLEOTIDE SEQUENCE [LARGE SCALE GENOMIC DNA]</scope>
    <source>
        <strain evidence="10">DSM 16107</strain>
    </source>
</reference>
<feature type="domain" description="RNA polymerase sigma-70 region 2" evidence="5">
    <location>
        <begin position="18"/>
        <end position="81"/>
    </location>
</feature>
<dbReference type="EMBL" id="PPTT01000003">
    <property type="protein sequence ID" value="RDB71094.1"/>
    <property type="molecule type" value="Genomic_DNA"/>
</dbReference>
<dbReference type="RefSeq" id="WP_114545123.1">
    <property type="nucleotide sequence ID" value="NZ_PPTT01000003.1"/>
</dbReference>
<dbReference type="GO" id="GO:0016987">
    <property type="term" value="F:sigma factor activity"/>
    <property type="evidence" value="ECO:0007669"/>
    <property type="project" value="UniProtKB-KW"/>
</dbReference>
<dbReference type="PANTHER" id="PTHR43133:SF51">
    <property type="entry name" value="RNA POLYMERASE SIGMA FACTOR"/>
    <property type="match status" value="1"/>
</dbReference>
<proteinExistence type="inferred from homology"/>
<dbReference type="InterPro" id="IPR013325">
    <property type="entry name" value="RNA_pol_sigma_r2"/>
</dbReference>
<keyword evidence="2" id="KW-0805">Transcription regulation</keyword>
<feature type="domain" description="RNA polymerase sigma factor 70 region 4 type 2" evidence="6">
    <location>
        <begin position="108"/>
        <end position="159"/>
    </location>
</feature>
<dbReference type="InterPro" id="IPR014284">
    <property type="entry name" value="RNA_pol_sigma-70_dom"/>
</dbReference>
<protein>
    <submittedName>
        <fullName evidence="8">RNA polymerase subunit sigma-24</fullName>
    </submittedName>
</protein>
<reference evidence="8" key="3">
    <citation type="journal article" date="2019" name="Microbiol. Resour. Announc.">
        <title>Draft Genome Sequences of Type Strains of Gordonibacter faecihominis, Paraeggerthella hongkongensis, Parvibacter caecicola,Slackia equolifaciens, Slackia faecicanis, and Slackia isoflavoniconvertens.</title>
        <authorList>
            <person name="Danylec N."/>
            <person name="Stoll D.A."/>
            <person name="Dotsch A."/>
            <person name="Huch M."/>
        </authorList>
    </citation>
    <scope>NUCLEOTIDE SEQUENCE</scope>
    <source>
        <strain evidence="8">DSM 16107</strain>
    </source>
</reference>
<gene>
    <name evidence="7" type="ORF">C1876_02340</name>
    <name evidence="8" type="ORF">DMP09_00950</name>
</gene>
<evidence type="ECO:0000259" key="5">
    <source>
        <dbReference type="Pfam" id="PF04542"/>
    </source>
</evidence>
<dbReference type="GO" id="GO:0006352">
    <property type="term" value="P:DNA-templated transcription initiation"/>
    <property type="evidence" value="ECO:0007669"/>
    <property type="project" value="InterPro"/>
</dbReference>
<dbReference type="OrthoDB" id="3175690at2"/>
<evidence type="ECO:0000256" key="1">
    <source>
        <dbReference type="ARBA" id="ARBA00010641"/>
    </source>
</evidence>
<evidence type="ECO:0000256" key="3">
    <source>
        <dbReference type="ARBA" id="ARBA00023082"/>
    </source>
</evidence>
<dbReference type="Gene3D" id="1.10.1740.10">
    <property type="match status" value="1"/>
</dbReference>
<sequence length="191" mass="21979">MTTTLRSDEFMHHALHEWEDMVYRLALSQTHEPADANDICQETFISLLKDVTVFRDDEHLKAWLIRVAINRCHQLRRTASRHRTQPLPDDESLLPTSPAASEALLANDVWRVLGTLPQKYRAVVHLHYVEGYATEEIAEILKCRPATVRSRLHRARAQLKTLLEQEESREQIADGRVSCFDGRGQEPEFGA</sequence>
<dbReference type="Pfam" id="PF08281">
    <property type="entry name" value="Sigma70_r4_2"/>
    <property type="match status" value="1"/>
</dbReference>
<accession>A0A3N0J212</accession>
<dbReference type="InterPro" id="IPR039425">
    <property type="entry name" value="RNA_pol_sigma-70-like"/>
</dbReference>
<evidence type="ECO:0000313" key="9">
    <source>
        <dbReference type="Proteomes" id="UP000253817"/>
    </source>
</evidence>
<keyword evidence="3" id="KW-0731">Sigma factor</keyword>
<dbReference type="InterPro" id="IPR036388">
    <property type="entry name" value="WH-like_DNA-bd_sf"/>
</dbReference>
<dbReference type="InterPro" id="IPR013324">
    <property type="entry name" value="RNA_pol_sigma_r3/r4-like"/>
</dbReference>
<evidence type="ECO:0000313" key="7">
    <source>
        <dbReference type="EMBL" id="RDB71094.1"/>
    </source>
</evidence>
<evidence type="ECO:0000256" key="4">
    <source>
        <dbReference type="ARBA" id="ARBA00023163"/>
    </source>
</evidence>
<dbReference type="Proteomes" id="UP000253817">
    <property type="component" value="Unassembled WGS sequence"/>
</dbReference>
<dbReference type="NCBIfam" id="TIGR02937">
    <property type="entry name" value="sigma70-ECF"/>
    <property type="match status" value="1"/>
</dbReference>
<dbReference type="SUPFAM" id="SSF88659">
    <property type="entry name" value="Sigma3 and sigma4 domains of RNA polymerase sigma factors"/>
    <property type="match status" value="1"/>
</dbReference>
<evidence type="ECO:0000313" key="10">
    <source>
        <dbReference type="Proteomes" id="UP000270112"/>
    </source>
</evidence>
<dbReference type="InterPro" id="IPR013249">
    <property type="entry name" value="RNA_pol_sigma70_r4_t2"/>
</dbReference>
<comment type="caution">
    <text evidence="8">The sequence shown here is derived from an EMBL/GenBank/DDBJ whole genome shotgun (WGS) entry which is preliminary data.</text>
</comment>
<keyword evidence="4" id="KW-0804">Transcription</keyword>
<comment type="similarity">
    <text evidence="1">Belongs to the sigma-70 factor family. ECF subfamily.</text>
</comment>
<reference evidence="7 9" key="1">
    <citation type="journal article" date="2018" name="Elife">
        <title>Discovery and characterization of a prevalent human gut bacterial enzyme sufficient for the inactivation of a family of plant toxins.</title>
        <authorList>
            <person name="Koppel N."/>
            <person name="Bisanz J.E."/>
            <person name="Pandelia M.E."/>
            <person name="Turnbaugh P.J."/>
            <person name="Balskus E.P."/>
        </authorList>
    </citation>
    <scope>NUCLEOTIDE SEQUENCE [LARGE SCALE GENOMIC DNA]</scope>
    <source>
        <strain evidence="7 9">DSM 16107</strain>
    </source>
</reference>
<dbReference type="SUPFAM" id="SSF88946">
    <property type="entry name" value="Sigma2 domain of RNA polymerase sigma factors"/>
    <property type="match status" value="1"/>
</dbReference>
<evidence type="ECO:0000256" key="2">
    <source>
        <dbReference type="ARBA" id="ARBA00023015"/>
    </source>
</evidence>
<dbReference type="CDD" id="cd06171">
    <property type="entry name" value="Sigma70_r4"/>
    <property type="match status" value="1"/>
</dbReference>
<evidence type="ECO:0000259" key="6">
    <source>
        <dbReference type="Pfam" id="PF08281"/>
    </source>
</evidence>
<dbReference type="EMBL" id="QICC01000002">
    <property type="protein sequence ID" value="RNM43259.1"/>
    <property type="molecule type" value="Genomic_DNA"/>
</dbReference>
<dbReference type="AlphaFoldDB" id="A0A3N0J212"/>
<name>A0A3N0J212_9ACTN</name>
<dbReference type="Proteomes" id="UP000270112">
    <property type="component" value="Unassembled WGS sequence"/>
</dbReference>
<organism evidence="8 10">
    <name type="scientific">Eggerthella sinensis</name>
    <dbReference type="NCBI Taxonomy" id="242230"/>
    <lineage>
        <taxon>Bacteria</taxon>
        <taxon>Bacillati</taxon>
        <taxon>Actinomycetota</taxon>
        <taxon>Coriobacteriia</taxon>
        <taxon>Eggerthellales</taxon>
        <taxon>Eggerthellaceae</taxon>
        <taxon>Eggerthella</taxon>
    </lineage>
</organism>
<dbReference type="Gene3D" id="1.10.10.10">
    <property type="entry name" value="Winged helix-like DNA-binding domain superfamily/Winged helix DNA-binding domain"/>
    <property type="match status" value="1"/>
</dbReference>
<dbReference type="GO" id="GO:0003677">
    <property type="term" value="F:DNA binding"/>
    <property type="evidence" value="ECO:0007669"/>
    <property type="project" value="InterPro"/>
</dbReference>
<dbReference type="InterPro" id="IPR007627">
    <property type="entry name" value="RNA_pol_sigma70_r2"/>
</dbReference>
<dbReference type="PANTHER" id="PTHR43133">
    <property type="entry name" value="RNA POLYMERASE ECF-TYPE SIGMA FACTO"/>
    <property type="match status" value="1"/>
</dbReference>
<dbReference type="Pfam" id="PF04542">
    <property type="entry name" value="Sigma70_r2"/>
    <property type="match status" value="1"/>
</dbReference>
<keyword evidence="9" id="KW-1185">Reference proteome</keyword>